<evidence type="ECO:0000313" key="2">
    <source>
        <dbReference type="Proteomes" id="UP000199079"/>
    </source>
</evidence>
<dbReference type="AlphaFoldDB" id="A0A1H3PAQ7"/>
<sequence length="85" mass="9728">MRDLVERLPTILVLWSSYASDETSINEFSEVVSEVKTRIVDSLGEFFSCDFLTVPQIVQDRISPLITQRCFPSDVIRERPHVAAK</sequence>
<proteinExistence type="predicted"/>
<dbReference type="Proteomes" id="UP000199079">
    <property type="component" value="Unassembled WGS sequence"/>
</dbReference>
<keyword evidence="2" id="KW-1185">Reference proteome</keyword>
<dbReference type="EMBL" id="FNPC01000021">
    <property type="protein sequence ID" value="SDY97479.1"/>
    <property type="molecule type" value="Genomic_DNA"/>
</dbReference>
<accession>A0A1H3PAQ7</accession>
<protein>
    <submittedName>
        <fullName evidence="1">Uncharacterized protein</fullName>
    </submittedName>
</protein>
<evidence type="ECO:0000313" key="1">
    <source>
        <dbReference type="EMBL" id="SDY97479.1"/>
    </source>
</evidence>
<gene>
    <name evidence="1" type="ORF">SAMN05216564_12112</name>
</gene>
<organism evidence="1 2">
    <name type="scientific">Halopenitus persicus</name>
    <dbReference type="NCBI Taxonomy" id="1048396"/>
    <lineage>
        <taxon>Archaea</taxon>
        <taxon>Methanobacteriati</taxon>
        <taxon>Methanobacteriota</taxon>
        <taxon>Stenosarchaea group</taxon>
        <taxon>Halobacteria</taxon>
        <taxon>Halobacteriales</taxon>
        <taxon>Haloferacaceae</taxon>
        <taxon>Halopenitus</taxon>
    </lineage>
</organism>
<name>A0A1H3PAQ7_9EURY</name>
<reference evidence="2" key="1">
    <citation type="submission" date="2016-10" db="EMBL/GenBank/DDBJ databases">
        <authorList>
            <person name="Varghese N."/>
            <person name="Submissions S."/>
        </authorList>
    </citation>
    <scope>NUCLEOTIDE SEQUENCE [LARGE SCALE GENOMIC DNA]</scope>
    <source>
        <strain evidence="2">DC30,IBRC 10041,KCTC 4046</strain>
    </source>
</reference>